<organism evidence="2 3">
    <name type="scientific">Roseateles violae</name>
    <dbReference type="NCBI Taxonomy" id="3058042"/>
    <lineage>
        <taxon>Bacteria</taxon>
        <taxon>Pseudomonadati</taxon>
        <taxon>Pseudomonadota</taxon>
        <taxon>Betaproteobacteria</taxon>
        <taxon>Burkholderiales</taxon>
        <taxon>Sphaerotilaceae</taxon>
        <taxon>Roseateles</taxon>
    </lineage>
</organism>
<evidence type="ECO:0008006" key="4">
    <source>
        <dbReference type="Google" id="ProtNLM"/>
    </source>
</evidence>
<gene>
    <name evidence="2" type="ORF">QWJ38_17620</name>
</gene>
<protein>
    <recommendedName>
        <fullName evidence="4">DUF4239 domain-containing protein</fullName>
    </recommendedName>
</protein>
<keyword evidence="1" id="KW-0812">Transmembrane</keyword>
<sequence length="252" mass="27575">MMAVVDHPIVVFAISLLAMAITAFVGSALARRGVVDADAHEYFAVVQTATLTLFGLVVGFTFSMAVNRYDQRKNYEEEEANAIGTAYVRVELMPAAEASQAQAKLRDYLQRRIAWYGETDAERLREIDKQTGQLQNELWATVRGPATMQPNPVMALVASGMNDVLNSQGYTQAAWWNRIPRAAWLLMLALAACSNLLVGMGSKPRAGRLLLLILPFIVALAFLLIADIDSPRRGMIAVSPRNLLALAQSLAP</sequence>
<comment type="caution">
    <text evidence="2">The sequence shown here is derived from an EMBL/GenBank/DDBJ whole genome shotgun (WGS) entry which is preliminary data.</text>
</comment>
<accession>A0ABT8DVU6</accession>
<name>A0ABT8DVU6_9BURK</name>
<evidence type="ECO:0000313" key="3">
    <source>
        <dbReference type="Proteomes" id="UP001228044"/>
    </source>
</evidence>
<feature type="transmembrane region" description="Helical" evidence="1">
    <location>
        <begin position="9"/>
        <end position="30"/>
    </location>
</feature>
<feature type="transmembrane region" description="Helical" evidence="1">
    <location>
        <begin position="206"/>
        <end position="226"/>
    </location>
</feature>
<evidence type="ECO:0000256" key="1">
    <source>
        <dbReference type="SAM" id="Phobius"/>
    </source>
</evidence>
<evidence type="ECO:0000313" key="2">
    <source>
        <dbReference type="EMBL" id="MDN3922113.1"/>
    </source>
</evidence>
<dbReference type="Proteomes" id="UP001228044">
    <property type="component" value="Unassembled WGS sequence"/>
</dbReference>
<feature type="transmembrane region" description="Helical" evidence="1">
    <location>
        <begin position="42"/>
        <end position="66"/>
    </location>
</feature>
<keyword evidence="1" id="KW-0472">Membrane</keyword>
<keyword evidence="1" id="KW-1133">Transmembrane helix</keyword>
<reference evidence="2 3" key="1">
    <citation type="submission" date="2023-06" db="EMBL/GenBank/DDBJ databases">
        <title>Pelomonas sp. PFR6 16S ribosomal RNA gene Genome sequencing and assembly.</title>
        <authorList>
            <person name="Woo H."/>
        </authorList>
    </citation>
    <scope>NUCLEOTIDE SEQUENCE [LARGE SCALE GENOMIC DNA]</scope>
    <source>
        <strain evidence="2 3">PFR6</strain>
    </source>
</reference>
<feature type="transmembrane region" description="Helical" evidence="1">
    <location>
        <begin position="182"/>
        <end position="200"/>
    </location>
</feature>
<dbReference type="EMBL" id="JAUHHC010000005">
    <property type="protein sequence ID" value="MDN3922113.1"/>
    <property type="molecule type" value="Genomic_DNA"/>
</dbReference>
<keyword evidence="3" id="KW-1185">Reference proteome</keyword>
<proteinExistence type="predicted"/>
<dbReference type="InterPro" id="IPR025333">
    <property type="entry name" value="DUF4239"/>
</dbReference>
<dbReference type="Pfam" id="PF14023">
    <property type="entry name" value="Bestrophin-like"/>
    <property type="match status" value="1"/>
</dbReference>